<evidence type="ECO:0000256" key="5">
    <source>
        <dbReference type="PIRSR" id="PIRSR036492-1"/>
    </source>
</evidence>
<feature type="active site" evidence="5 6">
    <location>
        <position position="217"/>
    </location>
</feature>
<evidence type="ECO:0000256" key="7">
    <source>
        <dbReference type="RuleBase" id="RU003345"/>
    </source>
</evidence>
<dbReference type="GO" id="GO:0005737">
    <property type="term" value="C:cytoplasm"/>
    <property type="evidence" value="ECO:0007669"/>
    <property type="project" value="TreeGrafter"/>
</dbReference>
<dbReference type="Proteomes" id="UP000321532">
    <property type="component" value="Unassembled WGS sequence"/>
</dbReference>
<dbReference type="GO" id="GO:0006081">
    <property type="term" value="P:aldehyde metabolic process"/>
    <property type="evidence" value="ECO:0007669"/>
    <property type="project" value="InterPro"/>
</dbReference>
<organism evidence="9 10">
    <name type="scientific">Adhaeribacter aerolatus</name>
    <dbReference type="NCBI Taxonomy" id="670289"/>
    <lineage>
        <taxon>Bacteria</taxon>
        <taxon>Pseudomonadati</taxon>
        <taxon>Bacteroidota</taxon>
        <taxon>Cytophagia</taxon>
        <taxon>Cytophagales</taxon>
        <taxon>Hymenobacteraceae</taxon>
        <taxon>Adhaeribacter</taxon>
    </lineage>
</organism>
<evidence type="ECO:0000256" key="6">
    <source>
        <dbReference type="PROSITE-ProRule" id="PRU10007"/>
    </source>
</evidence>
<dbReference type="FunFam" id="3.40.309.10:FF:000003">
    <property type="entry name" value="Aldehyde dehydrogenase"/>
    <property type="match status" value="1"/>
</dbReference>
<keyword evidence="3" id="KW-0520">NAD</keyword>
<evidence type="ECO:0000313" key="9">
    <source>
        <dbReference type="EMBL" id="GEO05412.1"/>
    </source>
</evidence>
<dbReference type="GO" id="GO:0004029">
    <property type="term" value="F:aldehyde dehydrogenase (NAD+) activity"/>
    <property type="evidence" value="ECO:0007669"/>
    <property type="project" value="TreeGrafter"/>
</dbReference>
<dbReference type="FunFam" id="3.40.605.10:FF:000004">
    <property type="entry name" value="Aldehyde dehydrogenase"/>
    <property type="match status" value="1"/>
</dbReference>
<comment type="caution">
    <text evidence="9">The sequence shown here is derived from an EMBL/GenBank/DDBJ whole genome shotgun (WGS) entry which is preliminary data.</text>
</comment>
<name>A0A512B0D2_9BACT</name>
<keyword evidence="2 4" id="KW-0560">Oxidoreductase</keyword>
<dbReference type="OrthoDB" id="973869at2"/>
<dbReference type="Gene3D" id="3.40.309.10">
    <property type="entry name" value="Aldehyde Dehydrogenase, Chain A, domain 2"/>
    <property type="match status" value="1"/>
</dbReference>
<proteinExistence type="inferred from homology"/>
<reference evidence="9 10" key="1">
    <citation type="submission" date="2019-07" db="EMBL/GenBank/DDBJ databases">
        <title>Whole genome shotgun sequence of Adhaeribacter aerolatus NBRC 106133.</title>
        <authorList>
            <person name="Hosoyama A."/>
            <person name="Uohara A."/>
            <person name="Ohji S."/>
            <person name="Ichikawa N."/>
        </authorList>
    </citation>
    <scope>NUCLEOTIDE SEQUENCE [LARGE SCALE GENOMIC DNA]</scope>
    <source>
        <strain evidence="9 10">NBRC 106133</strain>
    </source>
</reference>
<dbReference type="SUPFAM" id="SSF53720">
    <property type="entry name" value="ALDH-like"/>
    <property type="match status" value="1"/>
</dbReference>
<dbReference type="InterPro" id="IPR015590">
    <property type="entry name" value="Aldehyde_DH_dom"/>
</dbReference>
<dbReference type="InterPro" id="IPR016161">
    <property type="entry name" value="Ald_DH/histidinol_DH"/>
</dbReference>
<evidence type="ECO:0000256" key="2">
    <source>
        <dbReference type="ARBA" id="ARBA00023002"/>
    </source>
</evidence>
<dbReference type="Gene3D" id="3.40.605.10">
    <property type="entry name" value="Aldehyde Dehydrogenase, Chain A, domain 1"/>
    <property type="match status" value="1"/>
</dbReference>
<evidence type="ECO:0000256" key="4">
    <source>
        <dbReference type="PIRNR" id="PIRNR036492"/>
    </source>
</evidence>
<dbReference type="RefSeq" id="WP_146899337.1">
    <property type="nucleotide sequence ID" value="NZ_BJYS01000023.1"/>
</dbReference>
<evidence type="ECO:0000259" key="8">
    <source>
        <dbReference type="Pfam" id="PF00171"/>
    </source>
</evidence>
<keyword evidence="10" id="KW-1185">Reference proteome</keyword>
<dbReference type="Pfam" id="PF00171">
    <property type="entry name" value="Aldedh"/>
    <property type="match status" value="1"/>
</dbReference>
<dbReference type="PANTHER" id="PTHR43570:SF16">
    <property type="entry name" value="ALDEHYDE DEHYDROGENASE TYPE III, ISOFORM Q"/>
    <property type="match status" value="1"/>
</dbReference>
<feature type="domain" description="Aldehyde dehydrogenase" evidence="8">
    <location>
        <begin position="7"/>
        <end position="434"/>
    </location>
</feature>
<dbReference type="PIRSF" id="PIRSF036492">
    <property type="entry name" value="ALDH"/>
    <property type="match status" value="1"/>
</dbReference>
<sequence>MNEAPIEEFKRLYNQQRQFFESGRTRSYAFRRQQLIRLKNAVRSHEELITEALYQDLHKAPTESYTTEIGFVYEEINYALKHLKEWMKPQRVPTPLIAQPAHSKIYRDPLGLTLIIAPWNYPFQLMLSPLVGAIAGGNCAILKPSEETTRTAEAIEKIIKDTFPPEYIAVVQGAGAVVVPALMDNFPFDHVFFTGSVPVGKIIMAAAAKHLTPVTLELGGKSPCIVDDTANLHVAARRIAWGKFLNAGQTCVAPDYLILHQSVKDQFVTLIKEAIRDFYGDDPAQSPDYPRMLNQKRYNAVAKFLKSGKILVGGQTDEEEKYISPTLLDNISPDDPIMQEEIFGPVLPILTYQHLEEVPRIIARQPYPLALYLFTGSSAHEKYIMEQVRFGGGCVNDTVLHLANPAIPFGGVGTSGLGNYHGKYSFDTFTHAKGVLKATTKLDIPLRYPPYEKKARYVKWFMD</sequence>
<gene>
    <name evidence="9" type="ORF">AAE02nite_30760</name>
</gene>
<dbReference type="PANTHER" id="PTHR43570">
    <property type="entry name" value="ALDEHYDE DEHYDROGENASE"/>
    <property type="match status" value="1"/>
</dbReference>
<evidence type="ECO:0000256" key="3">
    <source>
        <dbReference type="ARBA" id="ARBA00023027"/>
    </source>
</evidence>
<feature type="active site" evidence="5">
    <location>
        <position position="251"/>
    </location>
</feature>
<dbReference type="InterPro" id="IPR029510">
    <property type="entry name" value="Ald_DH_CS_GLU"/>
</dbReference>
<evidence type="ECO:0000313" key="10">
    <source>
        <dbReference type="Proteomes" id="UP000321532"/>
    </source>
</evidence>
<dbReference type="PROSITE" id="PS00070">
    <property type="entry name" value="ALDEHYDE_DEHYDR_CYS"/>
    <property type="match status" value="1"/>
</dbReference>
<evidence type="ECO:0000256" key="1">
    <source>
        <dbReference type="ARBA" id="ARBA00009986"/>
    </source>
</evidence>
<comment type="similarity">
    <text evidence="1 4 7">Belongs to the aldehyde dehydrogenase family.</text>
</comment>
<protein>
    <recommendedName>
        <fullName evidence="4">Aldehyde dehydrogenase</fullName>
    </recommendedName>
</protein>
<dbReference type="EMBL" id="BJYS01000023">
    <property type="protein sequence ID" value="GEO05412.1"/>
    <property type="molecule type" value="Genomic_DNA"/>
</dbReference>
<dbReference type="CDD" id="cd07136">
    <property type="entry name" value="ALDH_YwdH-P39616"/>
    <property type="match status" value="1"/>
</dbReference>
<accession>A0A512B0D2</accession>
<dbReference type="InterPro" id="IPR016163">
    <property type="entry name" value="Ald_DH_C"/>
</dbReference>
<dbReference type="InterPro" id="IPR016160">
    <property type="entry name" value="Ald_DH_CS_CYS"/>
</dbReference>
<dbReference type="AlphaFoldDB" id="A0A512B0D2"/>
<dbReference type="InterPro" id="IPR016162">
    <property type="entry name" value="Ald_DH_N"/>
</dbReference>
<dbReference type="PROSITE" id="PS00687">
    <property type="entry name" value="ALDEHYDE_DEHYDR_GLU"/>
    <property type="match status" value="1"/>
</dbReference>
<dbReference type="InterPro" id="IPR012394">
    <property type="entry name" value="Aldehyde_DH_NAD(P)"/>
</dbReference>